<dbReference type="InterPro" id="IPR002797">
    <property type="entry name" value="Polysacc_synth"/>
</dbReference>
<dbReference type="CDD" id="cd13124">
    <property type="entry name" value="MATE_SpoVB_like"/>
    <property type="match status" value="1"/>
</dbReference>
<evidence type="ECO:0000256" key="5">
    <source>
        <dbReference type="ARBA" id="ARBA00023136"/>
    </source>
</evidence>
<accession>A0A940DH71</accession>
<keyword evidence="3 6" id="KW-0812">Transmembrane</keyword>
<dbReference type="PANTHER" id="PTHR30250:SF21">
    <property type="entry name" value="LIPID II FLIPPASE MURJ"/>
    <property type="match status" value="1"/>
</dbReference>
<evidence type="ECO:0000256" key="1">
    <source>
        <dbReference type="ARBA" id="ARBA00004651"/>
    </source>
</evidence>
<feature type="transmembrane region" description="Helical" evidence="6">
    <location>
        <begin position="284"/>
        <end position="304"/>
    </location>
</feature>
<dbReference type="Proteomes" id="UP000727857">
    <property type="component" value="Unassembled WGS sequence"/>
</dbReference>
<dbReference type="GO" id="GO:0005886">
    <property type="term" value="C:plasma membrane"/>
    <property type="evidence" value="ECO:0007669"/>
    <property type="project" value="UniProtKB-SubCell"/>
</dbReference>
<name>A0A940DH71_9FIRM</name>
<keyword evidence="5 6" id="KW-0472">Membrane</keyword>
<dbReference type="PIRSF" id="PIRSF038958">
    <property type="entry name" value="PG_synth_SpoVB"/>
    <property type="match status" value="1"/>
</dbReference>
<evidence type="ECO:0000256" key="3">
    <source>
        <dbReference type="ARBA" id="ARBA00022692"/>
    </source>
</evidence>
<feature type="transmembrane region" description="Helical" evidence="6">
    <location>
        <begin position="231"/>
        <end position="252"/>
    </location>
</feature>
<feature type="transmembrane region" description="Helical" evidence="6">
    <location>
        <begin position="190"/>
        <end position="210"/>
    </location>
</feature>
<protein>
    <submittedName>
        <fullName evidence="7">Polysaccharide biosynthesis protein</fullName>
    </submittedName>
</protein>
<feature type="transmembrane region" description="Helical" evidence="6">
    <location>
        <begin position="395"/>
        <end position="415"/>
    </location>
</feature>
<comment type="subcellular location">
    <subcellularLocation>
        <location evidence="1">Cell membrane</location>
        <topology evidence="1">Multi-pass membrane protein</topology>
    </subcellularLocation>
</comment>
<evidence type="ECO:0000256" key="4">
    <source>
        <dbReference type="ARBA" id="ARBA00022989"/>
    </source>
</evidence>
<keyword evidence="2" id="KW-1003">Cell membrane</keyword>
<dbReference type="PANTHER" id="PTHR30250">
    <property type="entry name" value="PST FAMILY PREDICTED COLANIC ACID TRANSPORTER"/>
    <property type="match status" value="1"/>
</dbReference>
<proteinExistence type="predicted"/>
<dbReference type="InterPro" id="IPR024923">
    <property type="entry name" value="PG_synth_SpoVB"/>
</dbReference>
<evidence type="ECO:0000256" key="2">
    <source>
        <dbReference type="ARBA" id="ARBA00022475"/>
    </source>
</evidence>
<sequence length="528" mass="54963">MSGKAESRSFLKGATLIMLATVLAKALGACYRIPLTNILGAEGMGVYQLIYPVYSLILTSSSGALPVAVSVLVASATSEGKTEEARKLVRSALAALLFAGIALAAALVLFSGLIGRLQGSEDTRWGYIAIAPSVFFVSGIAVFKGWFQGKANMLPTALSQITEAAVRLVAGLLLAYFLSGYGIAFSVAGALIGVSAAEGFTLLMLYIFYRKKNPPLALRLDYRQAKEEYKAILRISLPITVGSMIFPLTQFVDSFLVVNILSASIGTSAATASYGLLSGPVNTLINLPVTFALAVGVAVVPHLAKNRTEHDIDSIRLKLATAVKVSVAIGVPFAALFLAAPLEVLGFLYPALAPAELEEAGVLLRISALTVISLAVMQICVSVQQGLGDTRTPIINLAVGGAVKVVLDVALLFAIGIEGVAIASLLAFTTSATLNALSLTRLTGKNPDMLKNSGVILLCGVIICLPVPIAAVFGGSRALTLAVATVAGTIYLAALFVLPVFRKCELLSLPLGGKLAALSEKLKIKRAD</sequence>
<organism evidence="7 8">
    <name type="scientific">Candidatus Stercoripulliclostridium pullicola</name>
    <dbReference type="NCBI Taxonomy" id="2840953"/>
    <lineage>
        <taxon>Bacteria</taxon>
        <taxon>Bacillati</taxon>
        <taxon>Bacillota</taxon>
        <taxon>Clostridia</taxon>
        <taxon>Eubacteriales</taxon>
        <taxon>Candidatus Stercoripulliclostridium</taxon>
    </lineage>
</organism>
<comment type="caution">
    <text evidence="7">The sequence shown here is derived from an EMBL/GenBank/DDBJ whole genome shotgun (WGS) entry which is preliminary data.</text>
</comment>
<dbReference type="Pfam" id="PF01943">
    <property type="entry name" value="Polysacc_synt"/>
    <property type="match status" value="1"/>
</dbReference>
<reference evidence="7" key="1">
    <citation type="submission" date="2020-10" db="EMBL/GenBank/DDBJ databases">
        <authorList>
            <person name="Gilroy R."/>
        </authorList>
    </citation>
    <scope>NUCLEOTIDE SEQUENCE</scope>
    <source>
        <strain evidence="7">517</strain>
    </source>
</reference>
<feature type="transmembrane region" description="Helical" evidence="6">
    <location>
        <begin position="421"/>
        <end position="442"/>
    </location>
</feature>
<keyword evidence="4 6" id="KW-1133">Transmembrane helix</keyword>
<evidence type="ECO:0000256" key="6">
    <source>
        <dbReference type="SAM" id="Phobius"/>
    </source>
</evidence>
<feature type="transmembrane region" description="Helical" evidence="6">
    <location>
        <begin position="454"/>
        <end position="473"/>
    </location>
</feature>
<reference evidence="7" key="2">
    <citation type="journal article" date="2021" name="PeerJ">
        <title>Extensive microbial diversity within the chicken gut microbiome revealed by metagenomics and culture.</title>
        <authorList>
            <person name="Gilroy R."/>
            <person name="Ravi A."/>
            <person name="Getino M."/>
            <person name="Pursley I."/>
            <person name="Horton D.L."/>
            <person name="Alikhan N.F."/>
            <person name="Baker D."/>
            <person name="Gharbi K."/>
            <person name="Hall N."/>
            <person name="Watson M."/>
            <person name="Adriaenssens E.M."/>
            <person name="Foster-Nyarko E."/>
            <person name="Jarju S."/>
            <person name="Secka A."/>
            <person name="Antonio M."/>
            <person name="Oren A."/>
            <person name="Chaudhuri R.R."/>
            <person name="La Ragione R."/>
            <person name="Hildebrand F."/>
            <person name="Pallen M.J."/>
        </authorList>
    </citation>
    <scope>NUCLEOTIDE SEQUENCE</scope>
    <source>
        <strain evidence="7">517</strain>
    </source>
</reference>
<gene>
    <name evidence="7" type="ORF">IAB16_04745</name>
</gene>
<feature type="transmembrane region" description="Helical" evidence="6">
    <location>
        <begin position="88"/>
        <end position="113"/>
    </location>
</feature>
<feature type="transmembrane region" description="Helical" evidence="6">
    <location>
        <begin position="362"/>
        <end position="383"/>
    </location>
</feature>
<dbReference type="AlphaFoldDB" id="A0A940DH71"/>
<dbReference type="EMBL" id="JADINF010000120">
    <property type="protein sequence ID" value="MBO8424304.1"/>
    <property type="molecule type" value="Genomic_DNA"/>
</dbReference>
<feature type="transmembrane region" description="Helical" evidence="6">
    <location>
        <begin position="479"/>
        <end position="501"/>
    </location>
</feature>
<dbReference type="InterPro" id="IPR050833">
    <property type="entry name" value="Poly_Biosynth_Transport"/>
</dbReference>
<evidence type="ECO:0000313" key="8">
    <source>
        <dbReference type="Proteomes" id="UP000727857"/>
    </source>
</evidence>
<feature type="transmembrane region" description="Helical" evidence="6">
    <location>
        <begin position="125"/>
        <end position="143"/>
    </location>
</feature>
<feature type="transmembrane region" description="Helical" evidence="6">
    <location>
        <begin position="52"/>
        <end position="76"/>
    </location>
</feature>
<evidence type="ECO:0000313" key="7">
    <source>
        <dbReference type="EMBL" id="MBO8424304.1"/>
    </source>
</evidence>
<feature type="transmembrane region" description="Helical" evidence="6">
    <location>
        <begin position="164"/>
        <end position="184"/>
    </location>
</feature>
<feature type="transmembrane region" description="Helical" evidence="6">
    <location>
        <begin position="325"/>
        <end position="350"/>
    </location>
</feature>